<name>A0A3M7QT25_BRAPC</name>
<accession>A0A3M7QT25</accession>
<protein>
    <submittedName>
        <fullName evidence="1">Uncharacterized protein</fullName>
    </submittedName>
</protein>
<dbReference type="EMBL" id="REGN01005253">
    <property type="protein sequence ID" value="RNA14125.1"/>
    <property type="molecule type" value="Genomic_DNA"/>
</dbReference>
<proteinExistence type="predicted"/>
<comment type="caution">
    <text evidence="1">The sequence shown here is derived from an EMBL/GenBank/DDBJ whole genome shotgun (WGS) entry which is preliminary data.</text>
</comment>
<dbReference type="AlphaFoldDB" id="A0A3M7QT25"/>
<sequence>MTSTIRVRTGPNSLMVNVKCLISKGRGFDPQLQSIAVVSTICIKPNGRIFCTENEIFFYPIRFEIA</sequence>
<organism evidence="1 2">
    <name type="scientific">Brachionus plicatilis</name>
    <name type="common">Marine rotifer</name>
    <name type="synonym">Brachionus muelleri</name>
    <dbReference type="NCBI Taxonomy" id="10195"/>
    <lineage>
        <taxon>Eukaryota</taxon>
        <taxon>Metazoa</taxon>
        <taxon>Spiralia</taxon>
        <taxon>Gnathifera</taxon>
        <taxon>Rotifera</taxon>
        <taxon>Eurotatoria</taxon>
        <taxon>Monogononta</taxon>
        <taxon>Pseudotrocha</taxon>
        <taxon>Ploima</taxon>
        <taxon>Brachionidae</taxon>
        <taxon>Brachionus</taxon>
    </lineage>
</organism>
<gene>
    <name evidence="1" type="ORF">BpHYR1_035027</name>
</gene>
<evidence type="ECO:0000313" key="1">
    <source>
        <dbReference type="EMBL" id="RNA14125.1"/>
    </source>
</evidence>
<keyword evidence="2" id="KW-1185">Reference proteome</keyword>
<reference evidence="1 2" key="1">
    <citation type="journal article" date="2018" name="Sci. Rep.">
        <title>Genomic signatures of local adaptation to the degree of environmental predictability in rotifers.</title>
        <authorList>
            <person name="Franch-Gras L."/>
            <person name="Hahn C."/>
            <person name="Garcia-Roger E.M."/>
            <person name="Carmona M.J."/>
            <person name="Serra M."/>
            <person name="Gomez A."/>
        </authorList>
    </citation>
    <scope>NUCLEOTIDE SEQUENCE [LARGE SCALE GENOMIC DNA]</scope>
    <source>
        <strain evidence="1">HYR1</strain>
    </source>
</reference>
<evidence type="ECO:0000313" key="2">
    <source>
        <dbReference type="Proteomes" id="UP000276133"/>
    </source>
</evidence>
<dbReference type="Proteomes" id="UP000276133">
    <property type="component" value="Unassembled WGS sequence"/>
</dbReference>